<feature type="transmembrane region" description="Helical" evidence="1">
    <location>
        <begin position="67"/>
        <end position="88"/>
    </location>
</feature>
<keyword evidence="3" id="KW-1185">Reference proteome</keyword>
<evidence type="ECO:0000313" key="2">
    <source>
        <dbReference type="EMBL" id="GAA0879386.1"/>
    </source>
</evidence>
<dbReference type="EMBL" id="BAAAFI010000011">
    <property type="protein sequence ID" value="GAA0879386.1"/>
    <property type="molecule type" value="Genomic_DNA"/>
</dbReference>
<gene>
    <name evidence="2" type="ORF">GCM10009119_23540</name>
</gene>
<feature type="transmembrane region" description="Helical" evidence="1">
    <location>
        <begin position="108"/>
        <end position="128"/>
    </location>
</feature>
<feature type="transmembrane region" description="Helical" evidence="1">
    <location>
        <begin position="21"/>
        <end position="47"/>
    </location>
</feature>
<keyword evidence="1" id="KW-1133">Transmembrane helix</keyword>
<comment type="caution">
    <text evidence="2">The sequence shown here is derived from an EMBL/GenBank/DDBJ whole genome shotgun (WGS) entry which is preliminary data.</text>
</comment>
<dbReference type="Proteomes" id="UP001500469">
    <property type="component" value="Unassembled WGS sequence"/>
</dbReference>
<protein>
    <submittedName>
        <fullName evidence="2">Uncharacterized protein</fullName>
    </submittedName>
</protein>
<proteinExistence type="predicted"/>
<dbReference type="RefSeq" id="WP_343851739.1">
    <property type="nucleotide sequence ID" value="NZ_BAAAFI010000011.1"/>
</dbReference>
<keyword evidence="1" id="KW-0472">Membrane</keyword>
<sequence length="204" mass="22663">MRKPEQELAEIKSMMERSTRFLSLSGLAGVLAGIFAMLAAAFAYYWIYFPGVPYGLHSAAIEDLNALYNLLILAFLTLIMSVGTTLILSQRKSKRKAQTLWTPASRRFVEALFLPVLVGGIFCLAIMIKGHVLYIAPVTLIFYGLGLINAAHFTLGDIKYLGFCQLGLGIIAAFFPEFGLLIWTLGFGVMHIVYGTLMHLKYDR</sequence>
<evidence type="ECO:0000256" key="1">
    <source>
        <dbReference type="SAM" id="Phobius"/>
    </source>
</evidence>
<accession>A0ABP3YD96</accession>
<name>A0ABP3YD96_9BACT</name>
<feature type="transmembrane region" description="Helical" evidence="1">
    <location>
        <begin position="134"/>
        <end position="151"/>
    </location>
</feature>
<keyword evidence="1" id="KW-0812">Transmembrane</keyword>
<reference evidence="3" key="1">
    <citation type="journal article" date="2019" name="Int. J. Syst. Evol. Microbiol.">
        <title>The Global Catalogue of Microorganisms (GCM) 10K type strain sequencing project: providing services to taxonomists for standard genome sequencing and annotation.</title>
        <authorList>
            <consortium name="The Broad Institute Genomics Platform"/>
            <consortium name="The Broad Institute Genome Sequencing Center for Infectious Disease"/>
            <person name="Wu L."/>
            <person name="Ma J."/>
        </authorList>
    </citation>
    <scope>NUCLEOTIDE SEQUENCE [LARGE SCALE GENOMIC DNA]</scope>
    <source>
        <strain evidence="3">JCM 16112</strain>
    </source>
</reference>
<organism evidence="2 3">
    <name type="scientific">Algoriphagus jejuensis</name>
    <dbReference type="NCBI Taxonomy" id="419934"/>
    <lineage>
        <taxon>Bacteria</taxon>
        <taxon>Pseudomonadati</taxon>
        <taxon>Bacteroidota</taxon>
        <taxon>Cytophagia</taxon>
        <taxon>Cytophagales</taxon>
        <taxon>Cyclobacteriaceae</taxon>
        <taxon>Algoriphagus</taxon>
    </lineage>
</organism>
<evidence type="ECO:0000313" key="3">
    <source>
        <dbReference type="Proteomes" id="UP001500469"/>
    </source>
</evidence>